<accession>A0A6P3BPW4</accession>
<dbReference type="AlphaFoldDB" id="A0A6P3BPW4"/>
<evidence type="ECO:0000313" key="1">
    <source>
        <dbReference type="EMBL" id="VWD62382.1"/>
    </source>
</evidence>
<sequence length="51" mass="5979">MFKWLYELTHTPKEVCERYGHVEGSVMETSGNGQLWTCDRCGFNGHTAEWR</sequence>
<gene>
    <name evidence="1" type="ORF">BCO71033_06751</name>
</gene>
<name>A0A6P3BPW4_9BURK</name>
<protein>
    <submittedName>
        <fullName evidence="1">Uncharacterized protein</fullName>
    </submittedName>
</protein>
<dbReference type="RefSeq" id="WP_174948167.1">
    <property type="nucleotide sequence ID" value="NZ_CABVQS010000042.1"/>
</dbReference>
<proteinExistence type="predicted"/>
<dbReference type="EMBL" id="CABVQS010000042">
    <property type="protein sequence ID" value="VWD62382.1"/>
    <property type="molecule type" value="Genomic_DNA"/>
</dbReference>
<dbReference type="Proteomes" id="UP000494109">
    <property type="component" value="Unassembled WGS sequence"/>
</dbReference>
<reference evidence="1 2" key="1">
    <citation type="submission" date="2019-09" db="EMBL/GenBank/DDBJ databases">
        <authorList>
            <person name="Depoorter E."/>
        </authorList>
    </citation>
    <scope>NUCLEOTIDE SEQUENCE [LARGE SCALE GENOMIC DNA]</scope>
    <source>
        <strain evidence="1">R-71033</strain>
    </source>
</reference>
<organism evidence="1 2">
    <name type="scientific">Burkholderia contaminans</name>
    <dbReference type="NCBI Taxonomy" id="488447"/>
    <lineage>
        <taxon>Bacteria</taxon>
        <taxon>Pseudomonadati</taxon>
        <taxon>Pseudomonadota</taxon>
        <taxon>Betaproteobacteria</taxon>
        <taxon>Burkholderiales</taxon>
        <taxon>Burkholderiaceae</taxon>
        <taxon>Burkholderia</taxon>
        <taxon>Burkholderia cepacia complex</taxon>
    </lineage>
</organism>
<evidence type="ECO:0000313" key="2">
    <source>
        <dbReference type="Proteomes" id="UP000494109"/>
    </source>
</evidence>